<protein>
    <submittedName>
        <fullName evidence="1">Type II toxin-antitoxin system Phd/YefM family antitoxin</fullName>
    </submittedName>
</protein>
<gene>
    <name evidence="1" type="ORF">H6F41_13675</name>
</gene>
<dbReference type="EMBL" id="JACJQB010000031">
    <property type="protein sequence ID" value="MBD2189188.1"/>
    <property type="molecule type" value="Genomic_DNA"/>
</dbReference>
<comment type="caution">
    <text evidence="1">The sequence shown here is derived from an EMBL/GenBank/DDBJ whole genome shotgun (WGS) entry which is preliminary data.</text>
</comment>
<reference evidence="1 2" key="1">
    <citation type="journal article" date="2020" name="ISME J.">
        <title>Comparative genomics reveals insights into cyanobacterial evolution and habitat adaptation.</title>
        <authorList>
            <person name="Chen M.Y."/>
            <person name="Teng W.K."/>
            <person name="Zhao L."/>
            <person name="Hu C.X."/>
            <person name="Zhou Y.K."/>
            <person name="Han B.P."/>
            <person name="Song L.R."/>
            <person name="Shu W.S."/>
        </authorList>
    </citation>
    <scope>NUCLEOTIDE SEQUENCE [LARGE SCALE GENOMIC DNA]</scope>
    <source>
        <strain evidence="1 2">FACHB-723</strain>
    </source>
</reference>
<keyword evidence="2" id="KW-1185">Reference proteome</keyword>
<accession>A0ABR7ZYZ9</accession>
<name>A0ABR7ZYZ9_9CYAN</name>
<dbReference type="RefSeq" id="WP_190404019.1">
    <property type="nucleotide sequence ID" value="NZ_JACJQB010000031.1"/>
</dbReference>
<evidence type="ECO:0000313" key="1">
    <source>
        <dbReference type="EMBL" id="MBD2189188.1"/>
    </source>
</evidence>
<sequence>MLLQELKEQSYKLSPSDRLELISAIAQSLQKSREMVDVDPKIIQNQRPAFGVMKGSGEILGDIVAPALPESAWEVLQ</sequence>
<organism evidence="1 2">
    <name type="scientific">Pseudanabaena mucicola FACHB-723</name>
    <dbReference type="NCBI Taxonomy" id="2692860"/>
    <lineage>
        <taxon>Bacteria</taxon>
        <taxon>Bacillati</taxon>
        <taxon>Cyanobacteriota</taxon>
        <taxon>Cyanophyceae</taxon>
        <taxon>Pseudanabaenales</taxon>
        <taxon>Pseudanabaenaceae</taxon>
        <taxon>Pseudanabaena</taxon>
    </lineage>
</organism>
<dbReference type="Proteomes" id="UP000642094">
    <property type="component" value="Unassembled WGS sequence"/>
</dbReference>
<proteinExistence type="predicted"/>
<evidence type="ECO:0000313" key="2">
    <source>
        <dbReference type="Proteomes" id="UP000642094"/>
    </source>
</evidence>